<gene>
    <name evidence="1" type="ORF">ABVQ20_40255</name>
</gene>
<organism evidence="1 2">
    <name type="scientific">Mesorhizobium shangrilense</name>
    <dbReference type="NCBI Taxonomy" id="460060"/>
    <lineage>
        <taxon>Bacteria</taxon>
        <taxon>Pseudomonadati</taxon>
        <taxon>Pseudomonadota</taxon>
        <taxon>Alphaproteobacteria</taxon>
        <taxon>Hyphomicrobiales</taxon>
        <taxon>Phyllobacteriaceae</taxon>
        <taxon>Mesorhizobium</taxon>
    </lineage>
</organism>
<evidence type="ECO:0008006" key="3">
    <source>
        <dbReference type="Google" id="ProtNLM"/>
    </source>
</evidence>
<proteinExistence type="predicted"/>
<dbReference type="EMBL" id="JBEWSZ010000031">
    <property type="protein sequence ID" value="MET2833114.1"/>
    <property type="molecule type" value="Genomic_DNA"/>
</dbReference>
<comment type="caution">
    <text evidence="1">The sequence shown here is derived from an EMBL/GenBank/DDBJ whole genome shotgun (WGS) entry which is preliminary data.</text>
</comment>
<accession>A0ABV2DT09</accession>
<name>A0ABV2DT09_9HYPH</name>
<keyword evidence="2" id="KW-1185">Reference proteome</keyword>
<sequence length="42" mass="4660">MNPGVLADIGRDHLLDQQEAKAEVVDAAIVRRDRQLLDACFP</sequence>
<evidence type="ECO:0000313" key="1">
    <source>
        <dbReference type="EMBL" id="MET2833114.1"/>
    </source>
</evidence>
<dbReference type="Proteomes" id="UP001548832">
    <property type="component" value="Unassembled WGS sequence"/>
</dbReference>
<dbReference type="RefSeq" id="WP_354465395.1">
    <property type="nucleotide sequence ID" value="NZ_JBEWSZ010000031.1"/>
</dbReference>
<protein>
    <recommendedName>
        <fullName evidence="3">Transposase</fullName>
    </recommendedName>
</protein>
<reference evidence="1 2" key="1">
    <citation type="submission" date="2024-06" db="EMBL/GenBank/DDBJ databases">
        <authorList>
            <person name="Kim D.-U."/>
        </authorList>
    </citation>
    <scope>NUCLEOTIDE SEQUENCE [LARGE SCALE GENOMIC DNA]</scope>
    <source>
        <strain evidence="1 2">KACC15460</strain>
    </source>
</reference>
<evidence type="ECO:0000313" key="2">
    <source>
        <dbReference type="Proteomes" id="UP001548832"/>
    </source>
</evidence>